<dbReference type="Gene3D" id="1.10.10.10">
    <property type="entry name" value="Winged helix-like DNA-binding domain superfamily/Winged helix DNA-binding domain"/>
    <property type="match status" value="2"/>
</dbReference>
<dbReference type="Proteomes" id="UP000657385">
    <property type="component" value="Unassembled WGS sequence"/>
</dbReference>
<sequence length="239" mass="25975">MPNTATVLADFPHHSPVLPASPDAVHEALRLLAPTMTARVIHQLQSGSAGKRQLLDRIEECNPSTLNGRLDMMRDTGLVESSLGRGAAWRLTAAGRAALPVLRAVDEWARHRADGPSDANPVLDVEAALKLLSSAHTTRIVTGLAHGPLTVKQLRPALPSHVSEYNLRMRLRDLVGERILAQDKAGPRLRFHLTLDGLRTAKIHQRADAFAAARATVSNRTPTRSTAPTLVFSHPERRG</sequence>
<feature type="compositionally biased region" description="Polar residues" evidence="1">
    <location>
        <begin position="219"/>
        <end position="228"/>
    </location>
</feature>
<dbReference type="RefSeq" id="WP_196196973.1">
    <property type="nucleotide sequence ID" value="NZ_JADPRT010000013.1"/>
</dbReference>
<dbReference type="EMBL" id="JADPRT010000013">
    <property type="protein sequence ID" value="MBF9071807.1"/>
    <property type="molecule type" value="Genomic_DNA"/>
</dbReference>
<dbReference type="SUPFAM" id="SSF46785">
    <property type="entry name" value="Winged helix' DNA-binding domain"/>
    <property type="match status" value="2"/>
</dbReference>
<dbReference type="InterPro" id="IPR036390">
    <property type="entry name" value="WH_DNA-bd_sf"/>
</dbReference>
<evidence type="ECO:0008006" key="4">
    <source>
        <dbReference type="Google" id="ProtNLM"/>
    </source>
</evidence>
<dbReference type="PANTHER" id="PTHR33204">
    <property type="entry name" value="TRANSCRIPTIONAL REGULATOR, MARR FAMILY"/>
    <property type="match status" value="1"/>
</dbReference>
<dbReference type="PANTHER" id="PTHR33204:SF18">
    <property type="entry name" value="TRANSCRIPTIONAL REGULATORY PROTEIN"/>
    <property type="match status" value="1"/>
</dbReference>
<evidence type="ECO:0000313" key="2">
    <source>
        <dbReference type="EMBL" id="MBF9071807.1"/>
    </source>
</evidence>
<protein>
    <recommendedName>
        <fullName evidence="4">HxlR family transcriptional regulator</fullName>
    </recommendedName>
</protein>
<name>A0A931FEI6_9ACTN</name>
<evidence type="ECO:0000313" key="3">
    <source>
        <dbReference type="Proteomes" id="UP000657385"/>
    </source>
</evidence>
<accession>A0A931FEI6</accession>
<dbReference type="InterPro" id="IPR036388">
    <property type="entry name" value="WH-like_DNA-bd_sf"/>
</dbReference>
<proteinExistence type="predicted"/>
<organism evidence="2 3">
    <name type="scientific">Streptacidiphilus fuscans</name>
    <dbReference type="NCBI Taxonomy" id="2789292"/>
    <lineage>
        <taxon>Bacteria</taxon>
        <taxon>Bacillati</taxon>
        <taxon>Actinomycetota</taxon>
        <taxon>Actinomycetes</taxon>
        <taxon>Kitasatosporales</taxon>
        <taxon>Streptomycetaceae</taxon>
        <taxon>Streptacidiphilus</taxon>
    </lineage>
</organism>
<reference evidence="2" key="1">
    <citation type="submission" date="2020-11" db="EMBL/GenBank/DDBJ databases">
        <title>Isolation and identification of active actinomycetes.</title>
        <authorList>
            <person name="Yu B."/>
        </authorList>
    </citation>
    <scope>NUCLEOTIDE SEQUENCE</scope>
    <source>
        <strain evidence="2">NEAU-YB345</strain>
    </source>
</reference>
<evidence type="ECO:0000256" key="1">
    <source>
        <dbReference type="SAM" id="MobiDB-lite"/>
    </source>
</evidence>
<dbReference type="AlphaFoldDB" id="A0A931FEI6"/>
<gene>
    <name evidence="2" type="ORF">I2501_27670</name>
</gene>
<feature type="region of interest" description="Disordered" evidence="1">
    <location>
        <begin position="219"/>
        <end position="239"/>
    </location>
</feature>
<comment type="caution">
    <text evidence="2">The sequence shown here is derived from an EMBL/GenBank/DDBJ whole genome shotgun (WGS) entry which is preliminary data.</text>
</comment>
<keyword evidence="3" id="KW-1185">Reference proteome</keyword>